<sequence length="187" mass="20643">MRIETDAHANEERGERAVIYDCYTFLAAPDLPVERPEADDGRAPDRWVRQGSCADRGEDGGGAPFCPSGAFPVFPFDPFPFRALLSTSLRPPLSRTAFLDSSRRSVRNSSPRNCLTPFAFDITPHLARSPPCFFVSGFSSTHSVHTFRGLLQRRTRGTTSLDLIYDGGSALKPATRQRQGLSMTMTT</sequence>
<name>A0A4C1TV87_EUMVA</name>
<proteinExistence type="predicted"/>
<accession>A0A4C1TV87</accession>
<reference evidence="2 3" key="1">
    <citation type="journal article" date="2019" name="Commun. Biol.">
        <title>The bagworm genome reveals a unique fibroin gene that provides high tensile strength.</title>
        <authorList>
            <person name="Kono N."/>
            <person name="Nakamura H."/>
            <person name="Ohtoshi R."/>
            <person name="Tomita M."/>
            <person name="Numata K."/>
            <person name="Arakawa K."/>
        </authorList>
    </citation>
    <scope>NUCLEOTIDE SEQUENCE [LARGE SCALE GENOMIC DNA]</scope>
</reference>
<protein>
    <submittedName>
        <fullName evidence="2">Uncharacterized protein</fullName>
    </submittedName>
</protein>
<feature type="region of interest" description="Disordered" evidence="1">
    <location>
        <begin position="33"/>
        <end position="54"/>
    </location>
</feature>
<evidence type="ECO:0000313" key="3">
    <source>
        <dbReference type="Proteomes" id="UP000299102"/>
    </source>
</evidence>
<keyword evidence="3" id="KW-1185">Reference proteome</keyword>
<organism evidence="2 3">
    <name type="scientific">Eumeta variegata</name>
    <name type="common">Bagworm moth</name>
    <name type="synonym">Eumeta japonica</name>
    <dbReference type="NCBI Taxonomy" id="151549"/>
    <lineage>
        <taxon>Eukaryota</taxon>
        <taxon>Metazoa</taxon>
        <taxon>Ecdysozoa</taxon>
        <taxon>Arthropoda</taxon>
        <taxon>Hexapoda</taxon>
        <taxon>Insecta</taxon>
        <taxon>Pterygota</taxon>
        <taxon>Neoptera</taxon>
        <taxon>Endopterygota</taxon>
        <taxon>Lepidoptera</taxon>
        <taxon>Glossata</taxon>
        <taxon>Ditrysia</taxon>
        <taxon>Tineoidea</taxon>
        <taxon>Psychidae</taxon>
        <taxon>Oiketicinae</taxon>
        <taxon>Eumeta</taxon>
    </lineage>
</organism>
<dbReference type="Proteomes" id="UP000299102">
    <property type="component" value="Unassembled WGS sequence"/>
</dbReference>
<comment type="caution">
    <text evidence="2">The sequence shown here is derived from an EMBL/GenBank/DDBJ whole genome shotgun (WGS) entry which is preliminary data.</text>
</comment>
<evidence type="ECO:0000313" key="2">
    <source>
        <dbReference type="EMBL" id="GBP17646.1"/>
    </source>
</evidence>
<gene>
    <name evidence="2" type="ORF">EVAR_8643_1</name>
</gene>
<dbReference type="AlphaFoldDB" id="A0A4C1TV87"/>
<dbReference type="EMBL" id="BGZK01000089">
    <property type="protein sequence ID" value="GBP17646.1"/>
    <property type="molecule type" value="Genomic_DNA"/>
</dbReference>
<evidence type="ECO:0000256" key="1">
    <source>
        <dbReference type="SAM" id="MobiDB-lite"/>
    </source>
</evidence>
<feature type="compositionally biased region" description="Basic and acidic residues" evidence="1">
    <location>
        <begin position="33"/>
        <end position="48"/>
    </location>
</feature>